<dbReference type="AlphaFoldDB" id="A0A4U8TIJ8"/>
<evidence type="ECO:0000259" key="10">
    <source>
        <dbReference type="Pfam" id="PF01975"/>
    </source>
</evidence>
<dbReference type="OrthoDB" id="9780815at2"/>
<dbReference type="GeneID" id="82320773"/>
<dbReference type="GO" id="GO:0008253">
    <property type="term" value="F:5'-nucleotidase activity"/>
    <property type="evidence" value="ECO:0007669"/>
    <property type="project" value="UniProtKB-UniRule"/>
</dbReference>
<keyword evidence="7 9" id="KW-0547">Nucleotide-binding</keyword>
<dbReference type="EMBL" id="JRMQ02000014">
    <property type="protein sequence ID" value="TLE00130.1"/>
    <property type="molecule type" value="Genomic_DNA"/>
</dbReference>
<dbReference type="InterPro" id="IPR030048">
    <property type="entry name" value="SurE"/>
</dbReference>
<dbReference type="GO" id="GO:0046872">
    <property type="term" value="F:metal ion binding"/>
    <property type="evidence" value="ECO:0007669"/>
    <property type="project" value="UniProtKB-UniRule"/>
</dbReference>
<dbReference type="Pfam" id="PF01975">
    <property type="entry name" value="SurE"/>
    <property type="match status" value="1"/>
</dbReference>
<comment type="cofactor">
    <cofactor evidence="9">
        <name>a divalent metal cation</name>
        <dbReference type="ChEBI" id="CHEBI:60240"/>
    </cofactor>
    <text evidence="9">Binds 1 divalent metal cation per subunit.</text>
</comment>
<dbReference type="InterPro" id="IPR002828">
    <property type="entry name" value="SurE-like_Pase/nucleotidase"/>
</dbReference>
<dbReference type="Proteomes" id="UP000029707">
    <property type="component" value="Unassembled WGS sequence"/>
</dbReference>
<name>A0A4U8TIJ8_9HELI</name>
<dbReference type="GO" id="GO:0008254">
    <property type="term" value="F:3'-nucleotidase activity"/>
    <property type="evidence" value="ECO:0007669"/>
    <property type="project" value="TreeGrafter"/>
</dbReference>
<protein>
    <recommendedName>
        <fullName evidence="9">5'-nucleotidase SurE</fullName>
        <ecNumber evidence="9">3.1.3.5</ecNumber>
    </recommendedName>
    <alternativeName>
        <fullName evidence="9">Nucleoside 5'-monophosphate phosphohydrolase</fullName>
    </alternativeName>
</protein>
<evidence type="ECO:0000256" key="2">
    <source>
        <dbReference type="ARBA" id="ARBA00001946"/>
    </source>
</evidence>
<dbReference type="STRING" id="425400.LS65_05665"/>
<dbReference type="GO" id="GO:0000166">
    <property type="term" value="F:nucleotide binding"/>
    <property type="evidence" value="ECO:0007669"/>
    <property type="project" value="UniProtKB-KW"/>
</dbReference>
<keyword evidence="5 9" id="KW-0963">Cytoplasm</keyword>
<dbReference type="PANTHER" id="PTHR30457">
    <property type="entry name" value="5'-NUCLEOTIDASE SURE"/>
    <property type="match status" value="1"/>
</dbReference>
<dbReference type="HAMAP" id="MF_00060">
    <property type="entry name" value="SurE"/>
    <property type="match status" value="1"/>
</dbReference>
<feature type="binding site" evidence="9">
    <location>
        <position position="9"/>
    </location>
    <ligand>
        <name>a divalent metal cation</name>
        <dbReference type="ChEBI" id="CHEBI:60240"/>
    </ligand>
</feature>
<evidence type="ECO:0000313" key="12">
    <source>
        <dbReference type="Proteomes" id="UP000029707"/>
    </source>
</evidence>
<comment type="catalytic activity">
    <reaction evidence="1 9">
        <text>a ribonucleoside 5'-phosphate + H2O = a ribonucleoside + phosphate</text>
        <dbReference type="Rhea" id="RHEA:12484"/>
        <dbReference type="ChEBI" id="CHEBI:15377"/>
        <dbReference type="ChEBI" id="CHEBI:18254"/>
        <dbReference type="ChEBI" id="CHEBI:43474"/>
        <dbReference type="ChEBI" id="CHEBI:58043"/>
        <dbReference type="EC" id="3.1.3.5"/>
    </reaction>
</comment>
<dbReference type="SUPFAM" id="SSF64167">
    <property type="entry name" value="SurE-like"/>
    <property type="match status" value="1"/>
</dbReference>
<evidence type="ECO:0000256" key="1">
    <source>
        <dbReference type="ARBA" id="ARBA00000815"/>
    </source>
</evidence>
<comment type="subcellular location">
    <subcellularLocation>
        <location evidence="3 9">Cytoplasm</location>
    </subcellularLocation>
</comment>
<evidence type="ECO:0000256" key="9">
    <source>
        <dbReference type="HAMAP-Rule" id="MF_00060"/>
    </source>
</evidence>
<feature type="binding site" evidence="9">
    <location>
        <position position="95"/>
    </location>
    <ligand>
        <name>a divalent metal cation</name>
        <dbReference type="ChEBI" id="CHEBI:60240"/>
    </ligand>
</feature>
<comment type="caution">
    <text evidence="11">The sequence shown here is derived from an EMBL/GenBank/DDBJ whole genome shotgun (WGS) entry which is preliminary data.</text>
</comment>
<dbReference type="FunFam" id="3.40.1210.10:FF:000001">
    <property type="entry name" value="5'/3'-nucleotidase SurE"/>
    <property type="match status" value="1"/>
</dbReference>
<dbReference type="NCBIfam" id="NF001494">
    <property type="entry name" value="PRK00346.2-4"/>
    <property type="match status" value="1"/>
</dbReference>
<keyword evidence="8 9" id="KW-0378">Hydrolase</keyword>
<dbReference type="RefSeq" id="WP_034362257.1">
    <property type="nucleotide sequence ID" value="NZ_CAJUDB010000014.1"/>
</dbReference>
<comment type="function">
    <text evidence="9">Nucleotidase that shows phosphatase activity on nucleoside 5'-monophosphates.</text>
</comment>
<evidence type="ECO:0000256" key="5">
    <source>
        <dbReference type="ARBA" id="ARBA00022490"/>
    </source>
</evidence>
<dbReference type="InterPro" id="IPR036523">
    <property type="entry name" value="SurE-like_sf"/>
</dbReference>
<organism evidence="11 12">
    <name type="scientific">Helicobacter japonicus</name>
    <dbReference type="NCBI Taxonomy" id="425400"/>
    <lineage>
        <taxon>Bacteria</taxon>
        <taxon>Pseudomonadati</taxon>
        <taxon>Campylobacterota</taxon>
        <taxon>Epsilonproteobacteria</taxon>
        <taxon>Campylobacterales</taxon>
        <taxon>Helicobacteraceae</taxon>
        <taxon>Helicobacter</taxon>
    </lineage>
</organism>
<evidence type="ECO:0000256" key="7">
    <source>
        <dbReference type="ARBA" id="ARBA00022741"/>
    </source>
</evidence>
<dbReference type="GO" id="GO:0004309">
    <property type="term" value="F:exopolyphosphatase activity"/>
    <property type="evidence" value="ECO:0007669"/>
    <property type="project" value="TreeGrafter"/>
</dbReference>
<sequence>MKRILLTNDDGFESSGLLALKDALKNLAHIMVVAPANEKSACGHGLTLTRPLHFVQIDDDFYKLEDGTPSDCVYLALNTLYKEGYKPDLVISGINLGSNMGEDITYSGTIAGAMEACIQGVPSIAISQVIQDMNRSKHLDFSLAKTCIVNIVKMIFDKGFPLGERKLLNINVPYIKPKECKGYKITQMGYRIYADEAHLHRNPRGQEYYWLGLHPLQWEERSDTPYTNGSDFKAINENYISITPIKLDMTSYEDSTKLSSWIQTIN</sequence>
<evidence type="ECO:0000256" key="4">
    <source>
        <dbReference type="ARBA" id="ARBA00011062"/>
    </source>
</evidence>
<gene>
    <name evidence="9 11" type="primary">surE</name>
    <name evidence="11" type="ORF">LS65_008585</name>
</gene>
<evidence type="ECO:0000256" key="8">
    <source>
        <dbReference type="ARBA" id="ARBA00022801"/>
    </source>
</evidence>
<comment type="similarity">
    <text evidence="4 9">Belongs to the SurE nucleotidase family.</text>
</comment>
<dbReference type="GO" id="GO:0005737">
    <property type="term" value="C:cytoplasm"/>
    <property type="evidence" value="ECO:0007669"/>
    <property type="project" value="UniProtKB-SubCell"/>
</dbReference>
<evidence type="ECO:0000256" key="6">
    <source>
        <dbReference type="ARBA" id="ARBA00022723"/>
    </source>
</evidence>
<keyword evidence="12" id="KW-1185">Reference proteome</keyword>
<feature type="binding site" evidence="9">
    <location>
        <position position="40"/>
    </location>
    <ligand>
        <name>a divalent metal cation</name>
        <dbReference type="ChEBI" id="CHEBI:60240"/>
    </ligand>
</feature>
<accession>A0A4U8TIJ8</accession>
<feature type="domain" description="Survival protein SurE-like phosphatase/nucleotidase" evidence="10">
    <location>
        <begin position="4"/>
        <end position="194"/>
    </location>
</feature>
<evidence type="ECO:0000256" key="3">
    <source>
        <dbReference type="ARBA" id="ARBA00004496"/>
    </source>
</evidence>
<dbReference type="EC" id="3.1.3.5" evidence="9"/>
<dbReference type="PANTHER" id="PTHR30457:SF12">
    <property type="entry name" value="5'_3'-NUCLEOTIDASE SURE"/>
    <property type="match status" value="1"/>
</dbReference>
<feature type="binding site" evidence="9">
    <location>
        <position position="10"/>
    </location>
    <ligand>
        <name>a divalent metal cation</name>
        <dbReference type="ChEBI" id="CHEBI:60240"/>
    </ligand>
</feature>
<proteinExistence type="inferred from homology"/>
<keyword evidence="6 9" id="KW-0479">Metal-binding</keyword>
<dbReference type="Gene3D" id="3.40.1210.10">
    <property type="entry name" value="Survival protein SurE-like phosphatase/nucleotidase"/>
    <property type="match status" value="1"/>
</dbReference>
<evidence type="ECO:0000313" key="11">
    <source>
        <dbReference type="EMBL" id="TLE00130.1"/>
    </source>
</evidence>
<reference evidence="11 12" key="1">
    <citation type="journal article" date="2014" name="Genome Announc.">
        <title>Draft genome sequences of eight enterohepatic helicobacter species isolated from both laboratory and wild rodents.</title>
        <authorList>
            <person name="Sheh A."/>
            <person name="Shen Z."/>
            <person name="Fox J.G."/>
        </authorList>
    </citation>
    <scope>NUCLEOTIDE SEQUENCE [LARGE SCALE GENOMIC DNA]</scope>
    <source>
        <strain evidence="11 12">MIT 01-6451</strain>
    </source>
</reference>
<dbReference type="NCBIfam" id="NF001490">
    <property type="entry name" value="PRK00346.1-4"/>
    <property type="match status" value="1"/>
</dbReference>
<dbReference type="NCBIfam" id="TIGR00087">
    <property type="entry name" value="surE"/>
    <property type="match status" value="1"/>
</dbReference>
<comment type="cofactor">
    <cofactor evidence="2">
        <name>Mg(2+)</name>
        <dbReference type="ChEBI" id="CHEBI:18420"/>
    </cofactor>
</comment>